<dbReference type="CDD" id="cd02066">
    <property type="entry name" value="GRX_family"/>
    <property type="match status" value="1"/>
</dbReference>
<accession>A0A1E5LDX2</accession>
<sequence>MSTQYKLYIITGCTMCYKAVQFLNSINIDISIVNLFEHPEKRAALQEKIGEVTVPVLVSDYDIFKKEEIFSINKHS</sequence>
<dbReference type="InterPro" id="IPR036249">
    <property type="entry name" value="Thioredoxin-like_sf"/>
</dbReference>
<dbReference type="InterPro" id="IPR002109">
    <property type="entry name" value="Glutaredoxin"/>
</dbReference>
<dbReference type="Proteomes" id="UP000095209">
    <property type="component" value="Unassembled WGS sequence"/>
</dbReference>
<feature type="domain" description="Glutaredoxin" evidence="1">
    <location>
        <begin position="7"/>
        <end position="59"/>
    </location>
</feature>
<dbReference type="Pfam" id="PF00462">
    <property type="entry name" value="Glutaredoxin"/>
    <property type="match status" value="1"/>
</dbReference>
<dbReference type="EMBL" id="MJEH01000033">
    <property type="protein sequence ID" value="OEH92229.1"/>
    <property type="molecule type" value="Genomic_DNA"/>
</dbReference>
<dbReference type="PROSITE" id="PS51354">
    <property type="entry name" value="GLUTAREDOXIN_2"/>
    <property type="match status" value="1"/>
</dbReference>
<evidence type="ECO:0000259" key="1">
    <source>
        <dbReference type="Pfam" id="PF00462"/>
    </source>
</evidence>
<gene>
    <name evidence="2" type="ORF">BFG57_02880</name>
</gene>
<protein>
    <recommendedName>
        <fullName evidence="1">Glutaredoxin domain-containing protein</fullName>
    </recommendedName>
</protein>
<evidence type="ECO:0000313" key="3">
    <source>
        <dbReference type="Proteomes" id="UP000095209"/>
    </source>
</evidence>
<dbReference type="SUPFAM" id="SSF52833">
    <property type="entry name" value="Thioredoxin-like"/>
    <property type="match status" value="1"/>
</dbReference>
<proteinExistence type="predicted"/>
<dbReference type="RefSeq" id="WP_069717770.1">
    <property type="nucleotide sequence ID" value="NZ_MJEH01000033.1"/>
</dbReference>
<organism evidence="2 3">
    <name type="scientific">Bacillus solimangrovi</name>
    <dbReference type="NCBI Taxonomy" id="1305675"/>
    <lineage>
        <taxon>Bacteria</taxon>
        <taxon>Bacillati</taxon>
        <taxon>Bacillota</taxon>
        <taxon>Bacilli</taxon>
        <taxon>Bacillales</taxon>
        <taxon>Bacillaceae</taxon>
        <taxon>Bacillus</taxon>
    </lineage>
</organism>
<evidence type="ECO:0000313" key="2">
    <source>
        <dbReference type="EMBL" id="OEH92229.1"/>
    </source>
</evidence>
<dbReference type="Gene3D" id="3.40.30.10">
    <property type="entry name" value="Glutaredoxin"/>
    <property type="match status" value="1"/>
</dbReference>
<reference evidence="2 3" key="1">
    <citation type="submission" date="2016-08" db="EMBL/GenBank/DDBJ databases">
        <title>Genome of Bacillus solimangrovi GH2-4.</title>
        <authorList>
            <person name="Lim S."/>
            <person name="Kim B.-C."/>
        </authorList>
    </citation>
    <scope>NUCLEOTIDE SEQUENCE [LARGE SCALE GENOMIC DNA]</scope>
    <source>
        <strain evidence="2 3">GH2-4</strain>
    </source>
</reference>
<dbReference type="OrthoDB" id="9795531at2"/>
<dbReference type="AlphaFoldDB" id="A0A1E5LDX2"/>
<name>A0A1E5LDX2_9BACI</name>
<comment type="caution">
    <text evidence="2">The sequence shown here is derived from an EMBL/GenBank/DDBJ whole genome shotgun (WGS) entry which is preliminary data.</text>
</comment>
<dbReference type="STRING" id="1305675.BFG57_02880"/>
<keyword evidence="3" id="KW-1185">Reference proteome</keyword>